<keyword evidence="2" id="KW-1185">Reference proteome</keyword>
<dbReference type="EMBL" id="CM037619">
    <property type="protein sequence ID" value="KAH8008272.1"/>
    <property type="molecule type" value="Genomic_DNA"/>
</dbReference>
<name>A0ACB8FSD4_9SAUR</name>
<organism evidence="1 2">
    <name type="scientific">Sphaerodactylus townsendi</name>
    <dbReference type="NCBI Taxonomy" id="933632"/>
    <lineage>
        <taxon>Eukaryota</taxon>
        <taxon>Metazoa</taxon>
        <taxon>Chordata</taxon>
        <taxon>Craniata</taxon>
        <taxon>Vertebrata</taxon>
        <taxon>Euteleostomi</taxon>
        <taxon>Lepidosauria</taxon>
        <taxon>Squamata</taxon>
        <taxon>Bifurcata</taxon>
        <taxon>Gekkota</taxon>
        <taxon>Sphaerodactylidae</taxon>
        <taxon>Sphaerodactylus</taxon>
    </lineage>
</organism>
<sequence>MGGSSSTPEAKHVYNEMTTDSKEELPSEIHHDFSILEKNTLDIAVTGMSYAGKSSLVNALRGLPGELRYRIKNMIFLQGRFENEMEDRGAKGKEMFEASWIIQRGSYGRSDSTISKLLNLKRRDLSGKEGGKPPLDI</sequence>
<accession>A0ACB8FSD4</accession>
<dbReference type="Proteomes" id="UP000827872">
    <property type="component" value="Linkage Group LG06"/>
</dbReference>
<comment type="caution">
    <text evidence="1">The sequence shown here is derived from an EMBL/GenBank/DDBJ whole genome shotgun (WGS) entry which is preliminary data.</text>
</comment>
<proteinExistence type="predicted"/>
<evidence type="ECO:0000313" key="1">
    <source>
        <dbReference type="EMBL" id="KAH8008272.1"/>
    </source>
</evidence>
<evidence type="ECO:0000313" key="2">
    <source>
        <dbReference type="Proteomes" id="UP000827872"/>
    </source>
</evidence>
<protein>
    <submittedName>
        <fullName evidence="1">Uncharacterized protein</fullName>
    </submittedName>
</protein>
<reference evidence="1" key="1">
    <citation type="submission" date="2021-08" db="EMBL/GenBank/DDBJ databases">
        <title>The first chromosome-level gecko genome reveals the dynamic sex chromosomes of Neotropical dwarf geckos (Sphaerodactylidae: Sphaerodactylus).</title>
        <authorList>
            <person name="Pinto B.J."/>
            <person name="Keating S.E."/>
            <person name="Gamble T."/>
        </authorList>
    </citation>
    <scope>NUCLEOTIDE SEQUENCE</scope>
    <source>
        <strain evidence="1">TG3544</strain>
    </source>
</reference>
<gene>
    <name evidence="1" type="ORF">K3G42_028623</name>
</gene>